<dbReference type="OrthoDB" id="892383at2"/>
<protein>
    <submittedName>
        <fullName evidence="2">Uncharacterized protein</fullName>
    </submittedName>
</protein>
<feature type="region of interest" description="Disordered" evidence="1">
    <location>
        <begin position="1"/>
        <end position="184"/>
    </location>
</feature>
<organism evidence="2 3">
    <name type="scientific">Pontibacter qinzhouensis</name>
    <dbReference type="NCBI Taxonomy" id="2603253"/>
    <lineage>
        <taxon>Bacteria</taxon>
        <taxon>Pseudomonadati</taxon>
        <taxon>Bacteroidota</taxon>
        <taxon>Cytophagia</taxon>
        <taxon>Cytophagales</taxon>
        <taxon>Hymenobacteraceae</taxon>
        <taxon>Pontibacter</taxon>
    </lineage>
</organism>
<keyword evidence="3" id="KW-1185">Reference proteome</keyword>
<evidence type="ECO:0000313" key="3">
    <source>
        <dbReference type="Proteomes" id="UP000321926"/>
    </source>
</evidence>
<evidence type="ECO:0000313" key="2">
    <source>
        <dbReference type="EMBL" id="TXK47450.1"/>
    </source>
</evidence>
<dbReference type="EMBL" id="VRTY01000029">
    <property type="protein sequence ID" value="TXK47450.1"/>
    <property type="molecule type" value="Genomic_DNA"/>
</dbReference>
<feature type="compositionally biased region" description="Basic and acidic residues" evidence="1">
    <location>
        <begin position="1"/>
        <end position="10"/>
    </location>
</feature>
<accession>A0A5C8KAV6</accession>
<feature type="compositionally biased region" description="Basic and acidic residues" evidence="1">
    <location>
        <begin position="168"/>
        <end position="184"/>
    </location>
</feature>
<feature type="region of interest" description="Disordered" evidence="1">
    <location>
        <begin position="208"/>
        <end position="274"/>
    </location>
</feature>
<feature type="compositionally biased region" description="Polar residues" evidence="1">
    <location>
        <begin position="127"/>
        <end position="140"/>
    </location>
</feature>
<comment type="caution">
    <text evidence="2">The sequence shown here is derived from an EMBL/GenBank/DDBJ whole genome shotgun (WGS) entry which is preliminary data.</text>
</comment>
<reference evidence="2 3" key="1">
    <citation type="submission" date="2019-08" db="EMBL/GenBank/DDBJ databases">
        <authorList>
            <person name="Shi S."/>
        </authorList>
    </citation>
    <scope>NUCLEOTIDE SEQUENCE [LARGE SCALE GENOMIC DNA]</scope>
    <source>
        <strain evidence="2 3">GY10130</strain>
    </source>
</reference>
<feature type="compositionally biased region" description="Basic and acidic residues" evidence="1">
    <location>
        <begin position="141"/>
        <end position="160"/>
    </location>
</feature>
<name>A0A5C8KAV6_9BACT</name>
<dbReference type="Proteomes" id="UP000321926">
    <property type="component" value="Unassembled WGS sequence"/>
</dbReference>
<feature type="compositionally biased region" description="Polar residues" evidence="1">
    <location>
        <begin position="69"/>
        <end position="100"/>
    </location>
</feature>
<sequence>MEHNERDRNYSNRGGDNQQVGRELYRKDQERNENRHEPRRASYQEWGEDSYFHTGPSKRGAQDHDRKNSYNSDAPHSNSYNQRQHPSQSEHYGTRSSSAYRNEGSYLNHGDNYNNKNQKNRYGGISGSQPGNYNEPPTQKDNIHREGPGSRSRYKEDDYRYGSGSHNWYRENRYSPDEDRDQRHDDRGFFERMGEGIRDTWNDIMHADDRDYQDRNQRYRAPEKGSDRVRMGSEPYRDRRYDRGYEGGPRWADETDSGRDDYYNDSDRSQRYRR</sequence>
<dbReference type="AlphaFoldDB" id="A0A5C8KAV6"/>
<feature type="compositionally biased region" description="Basic and acidic residues" evidence="1">
    <location>
        <begin position="23"/>
        <end position="42"/>
    </location>
</feature>
<feature type="compositionally biased region" description="Polar residues" evidence="1">
    <location>
        <begin position="11"/>
        <end position="20"/>
    </location>
</feature>
<gene>
    <name evidence="2" type="ORF">FVR03_09650</name>
</gene>
<dbReference type="RefSeq" id="WP_147921534.1">
    <property type="nucleotide sequence ID" value="NZ_VRTY01000029.1"/>
</dbReference>
<evidence type="ECO:0000256" key="1">
    <source>
        <dbReference type="SAM" id="MobiDB-lite"/>
    </source>
</evidence>
<proteinExistence type="predicted"/>